<evidence type="ECO:0000313" key="1">
    <source>
        <dbReference type="EMBL" id="STD17612.1"/>
    </source>
</evidence>
<proteinExistence type="predicted"/>
<name>A0A376F2U6_ENTAS</name>
<reference evidence="1 2" key="1">
    <citation type="submission" date="2018-06" db="EMBL/GenBank/DDBJ databases">
        <authorList>
            <consortium name="Pathogen Informatics"/>
            <person name="Doyle S."/>
        </authorList>
    </citation>
    <scope>NUCLEOTIDE SEQUENCE [LARGE SCALE GENOMIC DNA]</scope>
    <source>
        <strain evidence="1 2">NCTC12123</strain>
    </source>
</reference>
<dbReference type="RefSeq" id="WP_001569496.1">
    <property type="nucleotide sequence ID" value="NZ_CP011864.1"/>
</dbReference>
<organism evidence="1 2">
    <name type="scientific">Enterobacter asburiae</name>
    <dbReference type="NCBI Taxonomy" id="61645"/>
    <lineage>
        <taxon>Bacteria</taxon>
        <taxon>Pseudomonadati</taxon>
        <taxon>Pseudomonadota</taxon>
        <taxon>Gammaproteobacteria</taxon>
        <taxon>Enterobacterales</taxon>
        <taxon>Enterobacteriaceae</taxon>
        <taxon>Enterobacter</taxon>
        <taxon>Enterobacter cloacae complex</taxon>
    </lineage>
</organism>
<dbReference type="AlphaFoldDB" id="A0A376F2U6"/>
<sequence length="121" mass="14018">MTDKKVEKKKKAASWLDDMESFEKTSLETAFANQYAETYWNYEYIDLGDIPPGTTPYVRCTFKITREKDNFRMAAIRIPQALEEKIKSLSDEPYSNVILALADLKADELIKENKKIIVSEK</sequence>
<evidence type="ECO:0000313" key="2">
    <source>
        <dbReference type="Proteomes" id="UP000255163"/>
    </source>
</evidence>
<protein>
    <submittedName>
        <fullName evidence="1">Uncharacterized protein</fullName>
    </submittedName>
</protein>
<dbReference type="EMBL" id="UFYI01000005">
    <property type="protein sequence ID" value="STD17612.1"/>
    <property type="molecule type" value="Genomic_DNA"/>
</dbReference>
<gene>
    <name evidence="1" type="ORF">NCTC12123_00120</name>
</gene>
<dbReference type="Proteomes" id="UP000255163">
    <property type="component" value="Unassembled WGS sequence"/>
</dbReference>
<accession>A0A376F2U6</accession>